<dbReference type="InterPro" id="IPR011707">
    <property type="entry name" value="Cu-oxidase-like_N"/>
</dbReference>
<organism evidence="1 2">
    <name type="scientific">Thioalkalivibrio versutus</name>
    <dbReference type="NCBI Taxonomy" id="106634"/>
    <lineage>
        <taxon>Bacteria</taxon>
        <taxon>Pseudomonadati</taxon>
        <taxon>Pseudomonadota</taxon>
        <taxon>Gammaproteobacteria</taxon>
        <taxon>Chromatiales</taxon>
        <taxon>Ectothiorhodospiraceae</taxon>
        <taxon>Thioalkalivibrio</taxon>
    </lineage>
</organism>
<dbReference type="Proteomes" id="UP000064201">
    <property type="component" value="Chromosome"/>
</dbReference>
<protein>
    <submittedName>
        <fullName evidence="1">Bilirubin oxidase</fullName>
    </submittedName>
</protein>
<dbReference type="CDD" id="cd13852">
    <property type="entry name" value="CuRO_1_McoP_like"/>
    <property type="match status" value="1"/>
</dbReference>
<reference evidence="1 2" key="1">
    <citation type="submission" date="2015-04" db="EMBL/GenBank/DDBJ databases">
        <title>Complete Sequence for the Genome of the Thioalkalivibrio versutus D301.</title>
        <authorList>
            <person name="Mu T."/>
            <person name="Zhou J."/>
            <person name="Xu X."/>
        </authorList>
    </citation>
    <scope>NUCLEOTIDE SEQUENCE [LARGE SCALE GENOMIC DNA]</scope>
    <source>
        <strain evidence="1 2">D301</strain>
    </source>
</reference>
<dbReference type="GO" id="GO:0005507">
    <property type="term" value="F:copper ion binding"/>
    <property type="evidence" value="ECO:0007669"/>
    <property type="project" value="InterPro"/>
</dbReference>
<evidence type="ECO:0000313" key="1">
    <source>
        <dbReference type="EMBL" id="AKJ96489.1"/>
    </source>
</evidence>
<dbReference type="InterPro" id="IPR045087">
    <property type="entry name" value="Cu-oxidase_fam"/>
</dbReference>
<dbReference type="GO" id="GO:0016491">
    <property type="term" value="F:oxidoreductase activity"/>
    <property type="evidence" value="ECO:0007669"/>
    <property type="project" value="InterPro"/>
</dbReference>
<dbReference type="EMBL" id="CP011367">
    <property type="protein sequence ID" value="AKJ96489.1"/>
    <property type="molecule type" value="Genomic_DNA"/>
</dbReference>
<name>A0A0G3G7X6_9GAMM</name>
<dbReference type="Gene3D" id="2.60.40.420">
    <property type="entry name" value="Cupredoxins - blue copper proteins"/>
    <property type="match status" value="3"/>
</dbReference>
<dbReference type="Pfam" id="PF07731">
    <property type="entry name" value="Cu-oxidase_2"/>
    <property type="match status" value="1"/>
</dbReference>
<dbReference type="KEGG" id="tvr:TVD_10820"/>
<dbReference type="Pfam" id="PF07732">
    <property type="entry name" value="Cu-oxidase_3"/>
    <property type="match status" value="1"/>
</dbReference>
<dbReference type="SUPFAM" id="SSF49503">
    <property type="entry name" value="Cupredoxins"/>
    <property type="match status" value="3"/>
</dbReference>
<dbReference type="STRING" id="106634.TVD_10820"/>
<dbReference type="OrthoDB" id="9757546at2"/>
<dbReference type="AlphaFoldDB" id="A0A0G3G7X6"/>
<evidence type="ECO:0000313" key="2">
    <source>
        <dbReference type="Proteomes" id="UP000064201"/>
    </source>
</evidence>
<keyword evidence="2" id="KW-1185">Reference proteome</keyword>
<dbReference type="PANTHER" id="PTHR48267">
    <property type="entry name" value="CUPREDOXIN SUPERFAMILY PROTEIN"/>
    <property type="match status" value="1"/>
</dbReference>
<accession>A0A0G3G7X6</accession>
<proteinExistence type="predicted"/>
<dbReference type="PANTHER" id="PTHR48267:SF1">
    <property type="entry name" value="BILIRUBIN OXIDASE"/>
    <property type="match status" value="1"/>
</dbReference>
<gene>
    <name evidence="1" type="ORF">TVD_10820</name>
</gene>
<dbReference type="PATRIC" id="fig|106634.4.peg.2204"/>
<dbReference type="InterPro" id="IPR008972">
    <property type="entry name" value="Cupredoxin"/>
</dbReference>
<sequence>MKRRQFLGLAAALPVITTFGGWSLFNHAVSAPRFDNALFLPGADGPFAVLAPNKPFTLVAEQGWLPVPGREETPFLWYRTQMNGHEYQNPILLLRTGDELDVTLDNQLDEGTIIHWHGLHVPGRVDGHPIHTVDPGEQYEYRFKVTNRGGTYWYHTHAHHRTARQAHQGLASFLLVSDDDNEALNEALGLELGTTDLPLVLQDKRFDRLGHLVYRPNPMQGMMGYLGDEVLVNMTPAATHEVERRIHRLRLLNGSTARIYRLALRAEGQAIPFRVIGTDAGLLESPREAREAFLSPGERLEVLVDFAAFAGGDRVELHSLEFDPMAGGGMGGGMMGRGMGGGMGRMMGGGMHDGDPLALLEFVVREGEAVTAEVPERLSRIEPIDVTDAGERDIRLDMAPMQWRINGETYAPDRVPIEVDANTREVWTIRNADRSMPHPMHIHGFSFQVLSRSGGPDFVRQQAVNDEGLTVTDLGWKDTVLLWPGETVRIAIDFTHHYDGDQLYVFHCHNLEHEDNDMMVNVRVRA</sequence>
<dbReference type="CDD" id="cd13888">
    <property type="entry name" value="CuRO_3_McoP_like"/>
    <property type="match status" value="1"/>
</dbReference>
<dbReference type="InterPro" id="IPR011706">
    <property type="entry name" value="Cu-oxidase_C"/>
</dbReference>